<gene>
    <name evidence="3" type="ORF">GSOID_T00003880001</name>
</gene>
<dbReference type="AlphaFoldDB" id="E4XTS2"/>
<reference evidence="3" key="1">
    <citation type="journal article" date="2010" name="Science">
        <title>Plasticity of animal genome architecture unmasked by rapid evolution of a pelagic tunicate.</title>
        <authorList>
            <person name="Denoeud F."/>
            <person name="Henriet S."/>
            <person name="Mungpakdee S."/>
            <person name="Aury J.M."/>
            <person name="Da Silva C."/>
            <person name="Brinkmann H."/>
            <person name="Mikhaleva J."/>
            <person name="Olsen L.C."/>
            <person name="Jubin C."/>
            <person name="Canestro C."/>
            <person name="Bouquet J.M."/>
            <person name="Danks G."/>
            <person name="Poulain J."/>
            <person name="Campsteijn C."/>
            <person name="Adamski M."/>
            <person name="Cross I."/>
            <person name="Yadetie F."/>
            <person name="Muffato M."/>
            <person name="Louis A."/>
            <person name="Butcher S."/>
            <person name="Tsagkogeorga G."/>
            <person name="Konrad A."/>
            <person name="Singh S."/>
            <person name="Jensen M.F."/>
            <person name="Cong E.H."/>
            <person name="Eikeseth-Otteraa H."/>
            <person name="Noel B."/>
            <person name="Anthouard V."/>
            <person name="Porcel B.M."/>
            <person name="Kachouri-Lafond R."/>
            <person name="Nishino A."/>
            <person name="Ugolini M."/>
            <person name="Chourrout P."/>
            <person name="Nishida H."/>
            <person name="Aasland R."/>
            <person name="Huzurbazar S."/>
            <person name="Westhof E."/>
            <person name="Delsuc F."/>
            <person name="Lehrach H."/>
            <person name="Reinhardt R."/>
            <person name="Weissenbach J."/>
            <person name="Roy S.W."/>
            <person name="Artiguenave F."/>
            <person name="Postlethwait J.H."/>
            <person name="Manak J.R."/>
            <person name="Thompson E.M."/>
            <person name="Jaillon O."/>
            <person name="Du Pasquier L."/>
            <person name="Boudinot P."/>
            <person name="Liberles D.A."/>
            <person name="Volff J.N."/>
            <person name="Philippe H."/>
            <person name="Lenhard B."/>
            <person name="Roest Crollius H."/>
            <person name="Wincker P."/>
            <person name="Chourrout D."/>
        </authorList>
    </citation>
    <scope>NUCLEOTIDE SEQUENCE [LARGE SCALE GENOMIC DNA]</scope>
</reference>
<keyword evidence="1" id="KW-0472">Membrane</keyword>
<feature type="transmembrane region" description="Helical" evidence="1">
    <location>
        <begin position="378"/>
        <end position="400"/>
    </location>
</feature>
<keyword evidence="1" id="KW-1133">Transmembrane helix</keyword>
<dbReference type="Proteomes" id="UP000001307">
    <property type="component" value="Unassembled WGS sequence"/>
</dbReference>
<dbReference type="InParanoid" id="E4XTS2"/>
<accession>E4XTS2</accession>
<organism evidence="3">
    <name type="scientific">Oikopleura dioica</name>
    <name type="common">Tunicate</name>
    <dbReference type="NCBI Taxonomy" id="34765"/>
    <lineage>
        <taxon>Eukaryota</taxon>
        <taxon>Metazoa</taxon>
        <taxon>Chordata</taxon>
        <taxon>Tunicata</taxon>
        <taxon>Appendicularia</taxon>
        <taxon>Copelata</taxon>
        <taxon>Oikopleuridae</taxon>
        <taxon>Oikopleura</taxon>
    </lineage>
</organism>
<evidence type="ECO:0000256" key="1">
    <source>
        <dbReference type="SAM" id="Phobius"/>
    </source>
</evidence>
<name>E4XTS2_OIKDI</name>
<keyword evidence="1" id="KW-0812">Transmembrane</keyword>
<keyword evidence="2" id="KW-0732">Signal</keyword>
<proteinExistence type="predicted"/>
<dbReference type="EMBL" id="FN653162">
    <property type="protein sequence ID" value="CBY13134.1"/>
    <property type="molecule type" value="Genomic_DNA"/>
</dbReference>
<keyword evidence="4" id="KW-1185">Reference proteome</keyword>
<evidence type="ECO:0008006" key="5">
    <source>
        <dbReference type="Google" id="ProtNLM"/>
    </source>
</evidence>
<sequence length="416" mass="45675">MLLFFPLLVVPAVFSQTSSVLQFGSDHPCNAQPCRNACECSPAAANPADYTCRVNSGGAAFVGKNCEYALEATCNKFEIELKIPQQANIRNIGTQGGSPVSEQLSEDGELVVKTTCQKGYLKNSEFLCSDTFISRDSEQAGVNPLVNVNCAMEIFSVQNLVQSTVRHPSSTDIFSQWDPIMNFYTTSFGSEAPVLCPAVADGAGYTYVVGSKIHVVITGLLNGEIPSNEHHVHIHHCNIWNPVDDSKVRLIAYGQTDKLKTSVGIEQNPGFIGEELDATSSGAAFWFQVFKFKNSNRLNLECSIGFTSTAERRRRSPLPFEEISIPFIVLEEDPSDENDLLLQSFHTPTITINEAITNHIVHTECEGVLCAAEFSRHYAYAGYSLLVLVMLTLASLMFCLNRGMIRAYCLGKEQLA</sequence>
<evidence type="ECO:0000313" key="3">
    <source>
        <dbReference type="EMBL" id="CBY13134.1"/>
    </source>
</evidence>
<dbReference type="OrthoDB" id="10356408at2759"/>
<evidence type="ECO:0000256" key="2">
    <source>
        <dbReference type="SAM" id="SignalP"/>
    </source>
</evidence>
<evidence type="ECO:0000313" key="4">
    <source>
        <dbReference type="Proteomes" id="UP000001307"/>
    </source>
</evidence>
<feature type="signal peptide" evidence="2">
    <location>
        <begin position="1"/>
        <end position="15"/>
    </location>
</feature>
<feature type="chain" id="PRO_5012338884" description="ZP domain-containing protein" evidence="2">
    <location>
        <begin position="16"/>
        <end position="416"/>
    </location>
</feature>
<protein>
    <recommendedName>
        <fullName evidence="5">ZP domain-containing protein</fullName>
    </recommendedName>
</protein>